<gene>
    <name evidence="2" type="ORF">SCLCIDRAFT_27101</name>
</gene>
<reference evidence="2 3" key="1">
    <citation type="submission" date="2014-04" db="EMBL/GenBank/DDBJ databases">
        <authorList>
            <consortium name="DOE Joint Genome Institute"/>
            <person name="Kuo A."/>
            <person name="Kohler A."/>
            <person name="Nagy L.G."/>
            <person name="Floudas D."/>
            <person name="Copeland A."/>
            <person name="Barry K.W."/>
            <person name="Cichocki N."/>
            <person name="Veneault-Fourrey C."/>
            <person name="LaButti K."/>
            <person name="Lindquist E.A."/>
            <person name="Lipzen A."/>
            <person name="Lundell T."/>
            <person name="Morin E."/>
            <person name="Murat C."/>
            <person name="Sun H."/>
            <person name="Tunlid A."/>
            <person name="Henrissat B."/>
            <person name="Grigoriev I.V."/>
            <person name="Hibbett D.S."/>
            <person name="Martin F."/>
            <person name="Nordberg H.P."/>
            <person name="Cantor M.N."/>
            <person name="Hua S.X."/>
        </authorList>
    </citation>
    <scope>NUCLEOTIDE SEQUENCE [LARGE SCALE GENOMIC DNA]</scope>
    <source>
        <strain evidence="2 3">Foug A</strain>
    </source>
</reference>
<dbReference type="InParanoid" id="A0A0C3DU34"/>
<feature type="compositionally biased region" description="Basic and acidic residues" evidence="1">
    <location>
        <begin position="182"/>
        <end position="191"/>
    </location>
</feature>
<dbReference type="EMBL" id="KN822070">
    <property type="protein sequence ID" value="KIM59694.1"/>
    <property type="molecule type" value="Genomic_DNA"/>
</dbReference>
<evidence type="ECO:0000313" key="3">
    <source>
        <dbReference type="Proteomes" id="UP000053989"/>
    </source>
</evidence>
<dbReference type="AlphaFoldDB" id="A0A0C3DU34"/>
<organism evidence="2 3">
    <name type="scientific">Scleroderma citrinum Foug A</name>
    <dbReference type="NCBI Taxonomy" id="1036808"/>
    <lineage>
        <taxon>Eukaryota</taxon>
        <taxon>Fungi</taxon>
        <taxon>Dikarya</taxon>
        <taxon>Basidiomycota</taxon>
        <taxon>Agaricomycotina</taxon>
        <taxon>Agaricomycetes</taxon>
        <taxon>Agaricomycetidae</taxon>
        <taxon>Boletales</taxon>
        <taxon>Sclerodermatineae</taxon>
        <taxon>Sclerodermataceae</taxon>
        <taxon>Scleroderma</taxon>
    </lineage>
</organism>
<proteinExistence type="predicted"/>
<protein>
    <submittedName>
        <fullName evidence="2">Uncharacterized protein</fullName>
    </submittedName>
</protein>
<keyword evidence="3" id="KW-1185">Reference proteome</keyword>
<reference evidence="3" key="2">
    <citation type="submission" date="2015-01" db="EMBL/GenBank/DDBJ databases">
        <title>Evolutionary Origins and Diversification of the Mycorrhizal Mutualists.</title>
        <authorList>
            <consortium name="DOE Joint Genome Institute"/>
            <consortium name="Mycorrhizal Genomics Consortium"/>
            <person name="Kohler A."/>
            <person name="Kuo A."/>
            <person name="Nagy L.G."/>
            <person name="Floudas D."/>
            <person name="Copeland A."/>
            <person name="Barry K.W."/>
            <person name="Cichocki N."/>
            <person name="Veneault-Fourrey C."/>
            <person name="LaButti K."/>
            <person name="Lindquist E.A."/>
            <person name="Lipzen A."/>
            <person name="Lundell T."/>
            <person name="Morin E."/>
            <person name="Murat C."/>
            <person name="Riley R."/>
            <person name="Ohm R."/>
            <person name="Sun H."/>
            <person name="Tunlid A."/>
            <person name="Henrissat B."/>
            <person name="Grigoriev I.V."/>
            <person name="Hibbett D.S."/>
            <person name="Martin F."/>
        </authorList>
    </citation>
    <scope>NUCLEOTIDE SEQUENCE [LARGE SCALE GENOMIC DNA]</scope>
    <source>
        <strain evidence="3">Foug A</strain>
    </source>
</reference>
<evidence type="ECO:0000256" key="1">
    <source>
        <dbReference type="SAM" id="MobiDB-lite"/>
    </source>
</evidence>
<dbReference type="OrthoDB" id="2664589at2759"/>
<name>A0A0C3DU34_9AGAM</name>
<dbReference type="Proteomes" id="UP000053989">
    <property type="component" value="Unassembled WGS sequence"/>
</dbReference>
<sequence length="549" mass="61019">MENIRYSFTDSLLDDSVDNFSFGQMSGSANTQDDVMTASKFDPQYVVPRHHSAFQHVFSPQNTWGEPVVFSGEAACNTNPFEGIDWNDTGVHALVKEALNMTLPALSGDITSYQTSGTCPSASAVLTPPSNQAWPCKLHFSQPSSQEPTQTSNMSSSFGIQLPLLPPSMTCATNITSSDGTTDTHDADSSSHHPSIIQDMAGTPQAVDNSSWHSRNPGRPTYPIHHCEPLTDVQKATHQIANEEQKQKEAALSETVKKLAEELGQKIADITQEHSVAVKKISKLITGHINYKKSHEVSFSNALIRAKALEVNAAGSKYSLVQLRQMVAEDPALQNLDDEAKMQLKDELRATWYGMDNVMDFWEDVLKLEPDQVAKQFELWGCSQNKNITQQDSLENMQRECVCLIETSFCHLVGNQTRLNYHNFDSAIKLKHGIDKKGWPETVPFTSPCSIANVELIHQLRDTLKANQCYFVKMSSRDHEDFMKNLKARQESGEVVKPSCKKHSDAGVPRKRKPTKQSGRALKQTKAGKVAKSCEYILSDEETEDGQVE</sequence>
<evidence type="ECO:0000313" key="2">
    <source>
        <dbReference type="EMBL" id="KIM59694.1"/>
    </source>
</evidence>
<accession>A0A0C3DU34</accession>
<feature type="region of interest" description="Disordered" evidence="1">
    <location>
        <begin position="493"/>
        <end position="530"/>
    </location>
</feature>
<feature type="region of interest" description="Disordered" evidence="1">
    <location>
        <begin position="175"/>
        <end position="197"/>
    </location>
</feature>
<dbReference type="HOGENOM" id="CLU_494458_0_0_1"/>